<organism evidence="1 2">
    <name type="scientific">Lentilactobacillus parafarraginis F0439</name>
    <dbReference type="NCBI Taxonomy" id="797515"/>
    <lineage>
        <taxon>Bacteria</taxon>
        <taxon>Bacillati</taxon>
        <taxon>Bacillota</taxon>
        <taxon>Bacilli</taxon>
        <taxon>Lactobacillales</taxon>
        <taxon>Lactobacillaceae</taxon>
        <taxon>Lentilactobacillus</taxon>
    </lineage>
</organism>
<dbReference type="STRING" id="797515.HMPREF9103_02659"/>
<proteinExistence type="predicted"/>
<dbReference type="HOGENOM" id="CLU_3271949_0_0_9"/>
<reference evidence="1 2" key="1">
    <citation type="submission" date="2011-09" db="EMBL/GenBank/DDBJ databases">
        <authorList>
            <person name="Weinstock G."/>
            <person name="Sodergren E."/>
            <person name="Clifton S."/>
            <person name="Fulton L."/>
            <person name="Fulton B."/>
            <person name="Courtney L."/>
            <person name="Fronick C."/>
            <person name="Harrison M."/>
            <person name="Strong C."/>
            <person name="Farmer C."/>
            <person name="Delahaunty K."/>
            <person name="Markovic C."/>
            <person name="Hall O."/>
            <person name="Minx P."/>
            <person name="Tomlinson C."/>
            <person name="Mitreva M."/>
            <person name="Hou S."/>
            <person name="Chen J."/>
            <person name="Wollam A."/>
            <person name="Pepin K.H."/>
            <person name="Johnson M."/>
            <person name="Bhonagiri V."/>
            <person name="Zhang X."/>
            <person name="Suruliraj S."/>
            <person name="Warren W."/>
            <person name="Chinwalla A."/>
            <person name="Mardis E.R."/>
            <person name="Wilson R.K."/>
        </authorList>
    </citation>
    <scope>NUCLEOTIDE SEQUENCE [LARGE SCALE GENOMIC DNA]</scope>
    <source>
        <strain evidence="1 2">F0439</strain>
    </source>
</reference>
<accession>G9ZSE0</accession>
<dbReference type="AlphaFoldDB" id="G9ZSE0"/>
<dbReference type="Proteomes" id="UP000004625">
    <property type="component" value="Unassembled WGS sequence"/>
</dbReference>
<dbReference type="EMBL" id="AGEY01000195">
    <property type="protein sequence ID" value="EHL95920.1"/>
    <property type="molecule type" value="Genomic_DNA"/>
</dbReference>
<name>G9ZSE0_9LACO</name>
<sequence length="41" mass="4878">MRIKFSKFGPKFAIYQGFSSIKMKNSIRKLIDLVKTHRFSQ</sequence>
<dbReference type="PATRIC" id="fig|797515.3.peg.2404"/>
<comment type="caution">
    <text evidence="1">The sequence shown here is derived from an EMBL/GenBank/DDBJ whole genome shotgun (WGS) entry which is preliminary data.</text>
</comment>
<gene>
    <name evidence="1" type="ORF">HMPREF9103_02659</name>
</gene>
<evidence type="ECO:0000313" key="1">
    <source>
        <dbReference type="EMBL" id="EHL95920.1"/>
    </source>
</evidence>
<keyword evidence="2" id="KW-1185">Reference proteome</keyword>
<evidence type="ECO:0000313" key="2">
    <source>
        <dbReference type="Proteomes" id="UP000004625"/>
    </source>
</evidence>
<protein>
    <submittedName>
        <fullName evidence="1">Uncharacterized protein</fullName>
    </submittedName>
</protein>